<dbReference type="InterPro" id="IPR001254">
    <property type="entry name" value="Trypsin_dom"/>
</dbReference>
<evidence type="ECO:0000256" key="4">
    <source>
        <dbReference type="ARBA" id="ARBA00023180"/>
    </source>
</evidence>
<keyword evidence="1" id="KW-0645">Protease</keyword>
<protein>
    <submittedName>
        <fullName evidence="9">Uncharacterized protein</fullName>
    </submittedName>
</protein>
<comment type="caution">
    <text evidence="9">The sequence shown here is derived from an EMBL/GenBank/DDBJ whole genome shotgun (WGS) entry which is preliminary data.</text>
</comment>
<evidence type="ECO:0000259" key="8">
    <source>
        <dbReference type="PROSITE" id="PS51670"/>
    </source>
</evidence>
<feature type="signal peptide" evidence="6">
    <location>
        <begin position="1"/>
        <end position="21"/>
    </location>
</feature>
<dbReference type="EMBL" id="CAWYQH010000046">
    <property type="protein sequence ID" value="CAK8677728.1"/>
    <property type="molecule type" value="Genomic_DNA"/>
</dbReference>
<evidence type="ECO:0000256" key="5">
    <source>
        <dbReference type="PROSITE-ProRule" id="PRU01005"/>
    </source>
</evidence>
<feature type="domain" description="Peptidase S1" evidence="7">
    <location>
        <begin position="247"/>
        <end position="480"/>
    </location>
</feature>
<dbReference type="InterPro" id="IPR009003">
    <property type="entry name" value="Peptidase_S1_PA"/>
</dbReference>
<accession>A0ABP0FFT2</accession>
<evidence type="ECO:0000259" key="7">
    <source>
        <dbReference type="PROSITE" id="PS50240"/>
    </source>
</evidence>
<dbReference type="PROSITE" id="PS00135">
    <property type="entry name" value="TRYPSIN_SER"/>
    <property type="match status" value="1"/>
</dbReference>
<feature type="domain" description="ShKT" evidence="8">
    <location>
        <begin position="24"/>
        <end position="58"/>
    </location>
</feature>
<keyword evidence="10" id="KW-1185">Reference proteome</keyword>
<dbReference type="InterPro" id="IPR043504">
    <property type="entry name" value="Peptidase_S1_PA_chymotrypsin"/>
</dbReference>
<dbReference type="Proteomes" id="UP001642483">
    <property type="component" value="Unassembled WGS sequence"/>
</dbReference>
<gene>
    <name evidence="9" type="ORF">CVLEPA_LOCUS7727</name>
</gene>
<organism evidence="9 10">
    <name type="scientific">Clavelina lepadiformis</name>
    <name type="common">Light-bulb sea squirt</name>
    <name type="synonym">Ascidia lepadiformis</name>
    <dbReference type="NCBI Taxonomy" id="159417"/>
    <lineage>
        <taxon>Eukaryota</taxon>
        <taxon>Metazoa</taxon>
        <taxon>Chordata</taxon>
        <taxon>Tunicata</taxon>
        <taxon>Ascidiacea</taxon>
        <taxon>Aplousobranchia</taxon>
        <taxon>Clavelinidae</taxon>
        <taxon>Clavelina</taxon>
    </lineage>
</organism>
<feature type="domain" description="ShKT" evidence="8">
    <location>
        <begin position="114"/>
        <end position="149"/>
    </location>
</feature>
<keyword evidence="2" id="KW-0378">Hydrolase</keyword>
<evidence type="ECO:0000313" key="9">
    <source>
        <dbReference type="EMBL" id="CAK8677728.1"/>
    </source>
</evidence>
<keyword evidence="3 5" id="KW-1015">Disulfide bond</keyword>
<keyword evidence="2" id="KW-0720">Serine protease</keyword>
<evidence type="ECO:0000256" key="2">
    <source>
        <dbReference type="ARBA" id="ARBA00022825"/>
    </source>
</evidence>
<evidence type="ECO:0000313" key="10">
    <source>
        <dbReference type="Proteomes" id="UP001642483"/>
    </source>
</evidence>
<sequence>MKCCLLFQILIIVFFSNNAAGQKCEDVSKSCPYFKNNLLCEDYKHRIEDICRLSCGWCDEQAATWGPWRKEGCSVTCGSGSEREVRSCLNGGRCIGPRTRTVQCDAGTCPKDDCEDTYNSCQWLKLNDYCQEQYHKTMYRICRKTCDLCDGVNPDQPVTLPPRPQWNVSSECSRTCGGGTNYRIPRCPAGDINSCPRIYEDCNTQQCTRKYCDDGEENRFDDPTSCCRTPTSGRCGIPKIKSSFGRIIGGRRTTVSQWPWMVRIELTLPSGHKQLCGGSLISRQWVVTTAHCVQGFDVRRIQLILGHDTKGVRSMRAERFIIHDEYDFPRADIALIKMTTRVTYSDYILPICLPRGEKTPDDALCHATGWGYTEERRVSRDLLVVGLRKLPYEVCKEAYKNEAVASKMSRRMICAGRISGGVDTCLGDSGGPLMCQRCSSCAWYLSGLTSFGPNDCGTAGRPGVYTGARNFEGWITQHVFDIEPGSYTCD</sequence>
<dbReference type="SUPFAM" id="SSF50494">
    <property type="entry name" value="Trypsin-like serine proteases"/>
    <property type="match status" value="1"/>
</dbReference>
<dbReference type="CDD" id="cd00190">
    <property type="entry name" value="Tryp_SPc"/>
    <property type="match status" value="1"/>
</dbReference>
<evidence type="ECO:0000256" key="3">
    <source>
        <dbReference type="ARBA" id="ARBA00023157"/>
    </source>
</evidence>
<dbReference type="PROSITE" id="PS50092">
    <property type="entry name" value="TSP1"/>
    <property type="match status" value="2"/>
</dbReference>
<evidence type="ECO:0000256" key="6">
    <source>
        <dbReference type="SAM" id="SignalP"/>
    </source>
</evidence>
<dbReference type="SMART" id="SM00209">
    <property type="entry name" value="TSP1"/>
    <property type="match status" value="2"/>
</dbReference>
<dbReference type="SMART" id="SM00254">
    <property type="entry name" value="ShKT"/>
    <property type="match status" value="2"/>
</dbReference>
<evidence type="ECO:0000256" key="1">
    <source>
        <dbReference type="ARBA" id="ARBA00022670"/>
    </source>
</evidence>
<dbReference type="SMART" id="SM00020">
    <property type="entry name" value="Tryp_SPc"/>
    <property type="match status" value="1"/>
</dbReference>
<dbReference type="PROSITE" id="PS50240">
    <property type="entry name" value="TRYPSIN_DOM"/>
    <property type="match status" value="1"/>
</dbReference>
<dbReference type="Pfam" id="PF00089">
    <property type="entry name" value="Trypsin"/>
    <property type="match status" value="1"/>
</dbReference>
<proteinExistence type="predicted"/>
<dbReference type="PRINTS" id="PR00722">
    <property type="entry name" value="CHYMOTRYPSIN"/>
</dbReference>
<keyword evidence="6" id="KW-0732">Signal</keyword>
<name>A0ABP0FFT2_CLALP</name>
<dbReference type="PROSITE" id="PS51670">
    <property type="entry name" value="SHKT"/>
    <property type="match status" value="2"/>
</dbReference>
<feature type="chain" id="PRO_5046374008" evidence="6">
    <location>
        <begin position="22"/>
        <end position="490"/>
    </location>
</feature>
<comment type="caution">
    <text evidence="5">Lacks conserved residue(s) required for the propagation of feature annotation.</text>
</comment>
<dbReference type="InterPro" id="IPR033116">
    <property type="entry name" value="TRYPSIN_SER"/>
</dbReference>
<dbReference type="Gene3D" id="2.40.10.10">
    <property type="entry name" value="Trypsin-like serine proteases"/>
    <property type="match status" value="1"/>
</dbReference>
<dbReference type="PANTHER" id="PTHR24252:SF27">
    <property type="entry name" value="TRANSMEMBRANE PROTEASE SERINE 3-LIKE"/>
    <property type="match status" value="1"/>
</dbReference>
<feature type="disulfide bond" evidence="5">
    <location>
        <begin position="24"/>
        <end position="58"/>
    </location>
</feature>
<dbReference type="InterPro" id="IPR003582">
    <property type="entry name" value="ShKT_dom"/>
</dbReference>
<dbReference type="InterPro" id="IPR001314">
    <property type="entry name" value="Peptidase_S1A"/>
</dbReference>
<reference evidence="9 10" key="1">
    <citation type="submission" date="2024-02" db="EMBL/GenBank/DDBJ databases">
        <authorList>
            <person name="Daric V."/>
            <person name="Darras S."/>
        </authorList>
    </citation>
    <scope>NUCLEOTIDE SEQUENCE [LARGE SCALE GENOMIC DNA]</scope>
</reference>
<dbReference type="PANTHER" id="PTHR24252">
    <property type="entry name" value="ACROSIN-RELATED"/>
    <property type="match status" value="1"/>
</dbReference>
<dbReference type="InterPro" id="IPR000884">
    <property type="entry name" value="TSP1_rpt"/>
</dbReference>
<keyword evidence="4" id="KW-0325">Glycoprotein</keyword>